<dbReference type="Pfam" id="PF00126">
    <property type="entry name" value="HTH_1"/>
    <property type="match status" value="1"/>
</dbReference>
<feature type="domain" description="HTH lysR-type" evidence="5">
    <location>
        <begin position="1"/>
        <end position="58"/>
    </location>
</feature>
<dbReference type="AlphaFoldDB" id="A0A4Y9SA07"/>
<dbReference type="CDD" id="cd05466">
    <property type="entry name" value="PBP2_LTTR_substrate"/>
    <property type="match status" value="1"/>
</dbReference>
<dbReference type="InterPro" id="IPR005119">
    <property type="entry name" value="LysR_subst-bd"/>
</dbReference>
<comment type="similarity">
    <text evidence="1">Belongs to the LysR transcriptional regulatory family.</text>
</comment>
<accession>A0A4Y9SA07</accession>
<dbReference type="GO" id="GO:0000976">
    <property type="term" value="F:transcription cis-regulatory region binding"/>
    <property type="evidence" value="ECO:0007669"/>
    <property type="project" value="TreeGrafter"/>
</dbReference>
<dbReference type="Proteomes" id="UP000298438">
    <property type="component" value="Unassembled WGS sequence"/>
</dbReference>
<evidence type="ECO:0000313" key="6">
    <source>
        <dbReference type="EMBL" id="TFW18598.1"/>
    </source>
</evidence>
<dbReference type="InterPro" id="IPR036388">
    <property type="entry name" value="WH-like_DNA-bd_sf"/>
</dbReference>
<dbReference type="GO" id="GO:0003700">
    <property type="term" value="F:DNA-binding transcription factor activity"/>
    <property type="evidence" value="ECO:0007669"/>
    <property type="project" value="InterPro"/>
</dbReference>
<evidence type="ECO:0000256" key="3">
    <source>
        <dbReference type="ARBA" id="ARBA00023125"/>
    </source>
</evidence>
<dbReference type="Gene3D" id="3.40.190.10">
    <property type="entry name" value="Periplasmic binding protein-like II"/>
    <property type="match status" value="2"/>
</dbReference>
<dbReference type="InterPro" id="IPR000847">
    <property type="entry name" value="LysR_HTH_N"/>
</dbReference>
<organism evidence="6 7">
    <name type="scientific">Zemynaea arenosa</name>
    <dbReference type="NCBI Taxonomy" id="2561931"/>
    <lineage>
        <taxon>Bacteria</taxon>
        <taxon>Pseudomonadati</taxon>
        <taxon>Pseudomonadota</taxon>
        <taxon>Betaproteobacteria</taxon>
        <taxon>Burkholderiales</taxon>
        <taxon>Oxalobacteraceae</taxon>
        <taxon>Telluria group</taxon>
        <taxon>Zemynaea</taxon>
    </lineage>
</organism>
<evidence type="ECO:0000256" key="1">
    <source>
        <dbReference type="ARBA" id="ARBA00009437"/>
    </source>
</evidence>
<keyword evidence="4" id="KW-0804">Transcription</keyword>
<dbReference type="SUPFAM" id="SSF53850">
    <property type="entry name" value="Periplasmic binding protein-like II"/>
    <property type="match status" value="1"/>
</dbReference>
<proteinExistence type="inferred from homology"/>
<dbReference type="PANTHER" id="PTHR30126">
    <property type="entry name" value="HTH-TYPE TRANSCRIPTIONAL REGULATOR"/>
    <property type="match status" value="1"/>
</dbReference>
<dbReference type="PRINTS" id="PR00039">
    <property type="entry name" value="HTHLYSR"/>
</dbReference>
<evidence type="ECO:0000259" key="5">
    <source>
        <dbReference type="PROSITE" id="PS50931"/>
    </source>
</evidence>
<gene>
    <name evidence="6" type="ORF">E4L96_12825</name>
</gene>
<dbReference type="FunFam" id="1.10.10.10:FF:000001">
    <property type="entry name" value="LysR family transcriptional regulator"/>
    <property type="match status" value="1"/>
</dbReference>
<dbReference type="EMBL" id="SPVF01000159">
    <property type="protein sequence ID" value="TFW18598.1"/>
    <property type="molecule type" value="Genomic_DNA"/>
</dbReference>
<keyword evidence="7" id="KW-1185">Reference proteome</keyword>
<evidence type="ECO:0000256" key="4">
    <source>
        <dbReference type="ARBA" id="ARBA00023163"/>
    </source>
</evidence>
<dbReference type="SUPFAM" id="SSF46785">
    <property type="entry name" value="Winged helix' DNA-binding domain"/>
    <property type="match status" value="1"/>
</dbReference>
<protein>
    <submittedName>
        <fullName evidence="6">LysR family transcriptional regulator</fullName>
    </submittedName>
</protein>
<dbReference type="PANTHER" id="PTHR30126:SF40">
    <property type="entry name" value="HTH-TYPE TRANSCRIPTIONAL REGULATOR GLTR"/>
    <property type="match status" value="1"/>
</dbReference>
<dbReference type="RefSeq" id="WP_135207622.1">
    <property type="nucleotide sequence ID" value="NZ_SPVF01000159.1"/>
</dbReference>
<comment type="caution">
    <text evidence="6">The sequence shown here is derived from an EMBL/GenBank/DDBJ whole genome shotgun (WGS) entry which is preliminary data.</text>
</comment>
<dbReference type="PROSITE" id="PS50931">
    <property type="entry name" value="HTH_LYSR"/>
    <property type="match status" value="1"/>
</dbReference>
<reference evidence="6 7" key="1">
    <citation type="submission" date="2019-03" db="EMBL/GenBank/DDBJ databases">
        <title>Draft Genome Sequence of Massilia arenosa sp. nov., a Novel Massilia Species Isolated from a Sandy-loam Maize Soil.</title>
        <authorList>
            <person name="Raths R."/>
            <person name="Peta V."/>
            <person name="Bucking H."/>
        </authorList>
    </citation>
    <scope>NUCLEOTIDE SEQUENCE [LARGE SCALE GENOMIC DNA]</scope>
    <source>
        <strain evidence="6 7">MC02</strain>
    </source>
</reference>
<keyword evidence="2" id="KW-0805">Transcription regulation</keyword>
<dbReference type="Gene3D" id="1.10.10.10">
    <property type="entry name" value="Winged helix-like DNA-binding domain superfamily/Winged helix DNA-binding domain"/>
    <property type="match status" value="1"/>
</dbReference>
<keyword evidence="3" id="KW-0238">DNA-binding</keyword>
<dbReference type="InterPro" id="IPR036390">
    <property type="entry name" value="WH_DNA-bd_sf"/>
</dbReference>
<evidence type="ECO:0000313" key="7">
    <source>
        <dbReference type="Proteomes" id="UP000298438"/>
    </source>
</evidence>
<dbReference type="Pfam" id="PF03466">
    <property type="entry name" value="LysR_substrate"/>
    <property type="match status" value="1"/>
</dbReference>
<name>A0A4Y9SA07_9BURK</name>
<evidence type="ECO:0000256" key="2">
    <source>
        <dbReference type="ARBA" id="ARBA00023015"/>
    </source>
</evidence>
<dbReference type="OrthoDB" id="8981337at2"/>
<sequence length="354" mass="36781">MRIRQLQTFCDLAETLNYTRTAERLHYAQSSVMEQVQALEDHFGVPLVERVGRQLRLTAAGEHVRVEAGRIVRLAQEMRERVRAQDGGAALSVLAPETFCVRRLPAVLQAWRAAWPEVQVTAGPVPRSVLASAVEEGKADIAVMLGVPGGASYGAAAAQGAPAGADRGGARASAGVSTIFLASEELLLVARAGHPLERAAEGMQRDELLRALADYPLYASEQGCAYRAASDAVLQPLGHEPTLVCGSVAAVVESVAATDGVALLPRMAVEGDLGRRLCVIGAGAARQSGPAAAAAGAGRGGDASGDCGTEGSVERAAAASEGMHWPRVPIVMRWRADDARPHVAAFAAAACALT</sequence>